<dbReference type="Proteomes" id="UP000664658">
    <property type="component" value="Unassembled WGS sequence"/>
</dbReference>
<dbReference type="EMBL" id="JAFNAA010000249">
    <property type="protein sequence ID" value="MBO1110055.1"/>
    <property type="molecule type" value="Genomic_DNA"/>
</dbReference>
<organism evidence="1 2">
    <name type="scientific">Plesiomonas shigelloides</name>
    <name type="common">Aeromonas shigelloides</name>
    <dbReference type="NCBI Taxonomy" id="703"/>
    <lineage>
        <taxon>Bacteria</taxon>
        <taxon>Pseudomonadati</taxon>
        <taxon>Pseudomonadota</taxon>
        <taxon>Gammaproteobacteria</taxon>
        <taxon>Enterobacterales</taxon>
        <taxon>Enterobacteriaceae</taxon>
        <taxon>Plesiomonas</taxon>
    </lineage>
</organism>
<sequence>MLDRLLEQVAIVTIRNIVSFQLRLNDATFWTILITQHADINMRTDNHTSNATTANVALDNLQFLRDIQLCRRTVLFGQIADIQHMG</sequence>
<reference evidence="1" key="1">
    <citation type="submission" date="2021-03" db="EMBL/GenBank/DDBJ databases">
        <title>Plesiomonas shigelloides zfcc0051, isolated from zebrafish feces.</title>
        <authorList>
            <person name="Vanderhoek Z."/>
            <person name="Gaulke C."/>
        </authorList>
    </citation>
    <scope>NUCLEOTIDE SEQUENCE</scope>
    <source>
        <strain evidence="1">Zfcc0051</strain>
    </source>
</reference>
<proteinExistence type="predicted"/>
<evidence type="ECO:0000313" key="2">
    <source>
        <dbReference type="Proteomes" id="UP000664658"/>
    </source>
</evidence>
<name>A0A8I1WA82_PLESH</name>
<gene>
    <name evidence="1" type="ORF">J2R62_18175</name>
</gene>
<protein>
    <submittedName>
        <fullName evidence="1">Uncharacterized protein</fullName>
    </submittedName>
</protein>
<dbReference type="AlphaFoldDB" id="A0A8I1WA82"/>
<feature type="non-terminal residue" evidence="1">
    <location>
        <position position="86"/>
    </location>
</feature>
<dbReference type="RefSeq" id="WP_207542928.1">
    <property type="nucleotide sequence ID" value="NZ_JAFNAA010000249.1"/>
</dbReference>
<accession>A0A8I1WA82</accession>
<evidence type="ECO:0000313" key="1">
    <source>
        <dbReference type="EMBL" id="MBO1110055.1"/>
    </source>
</evidence>
<comment type="caution">
    <text evidence="1">The sequence shown here is derived from an EMBL/GenBank/DDBJ whole genome shotgun (WGS) entry which is preliminary data.</text>
</comment>